<evidence type="ECO:0000256" key="6">
    <source>
        <dbReference type="ARBA" id="ARBA00023136"/>
    </source>
</evidence>
<proteinExistence type="predicted"/>
<dbReference type="EMBL" id="JBDFRB010000003">
    <property type="protein sequence ID" value="MEN2743860.1"/>
    <property type="molecule type" value="Genomic_DNA"/>
</dbReference>
<feature type="transmembrane region" description="Helical" evidence="7">
    <location>
        <begin position="288"/>
        <end position="307"/>
    </location>
</feature>
<gene>
    <name evidence="9" type="ORF">ABCQ75_04820</name>
</gene>
<feature type="transmembrane region" description="Helical" evidence="7">
    <location>
        <begin position="410"/>
        <end position="429"/>
    </location>
</feature>
<dbReference type="PANTHER" id="PTHR43045:SF1">
    <property type="entry name" value="SHIKIMATE TRANSPORTER"/>
    <property type="match status" value="1"/>
</dbReference>
<evidence type="ECO:0000256" key="5">
    <source>
        <dbReference type="ARBA" id="ARBA00022989"/>
    </source>
</evidence>
<dbReference type="RefSeq" id="WP_345883457.1">
    <property type="nucleotide sequence ID" value="NZ_JBDFRB010000003.1"/>
</dbReference>
<evidence type="ECO:0000259" key="8">
    <source>
        <dbReference type="PROSITE" id="PS50850"/>
    </source>
</evidence>
<comment type="subcellular location">
    <subcellularLocation>
        <location evidence="1">Cell membrane</location>
        <topology evidence="1">Multi-pass membrane protein</topology>
    </subcellularLocation>
</comment>
<dbReference type="InterPro" id="IPR036259">
    <property type="entry name" value="MFS_trans_sf"/>
</dbReference>
<keyword evidence="10" id="KW-1185">Reference proteome</keyword>
<keyword evidence="6 7" id="KW-0472">Membrane</keyword>
<feature type="transmembrane region" description="Helical" evidence="7">
    <location>
        <begin position="265"/>
        <end position="282"/>
    </location>
</feature>
<evidence type="ECO:0000256" key="7">
    <source>
        <dbReference type="SAM" id="Phobius"/>
    </source>
</evidence>
<name>A0ABU9WXE6_9MICC</name>
<feature type="transmembrane region" description="Helical" evidence="7">
    <location>
        <begin position="126"/>
        <end position="150"/>
    </location>
</feature>
<dbReference type="InterPro" id="IPR005828">
    <property type="entry name" value="MFS_sugar_transport-like"/>
</dbReference>
<reference evidence="9 10" key="1">
    <citation type="submission" date="2024-05" db="EMBL/GenBank/DDBJ databases">
        <title>Sinomonas sp. nov., isolated from a waste landfill.</title>
        <authorList>
            <person name="Zhao Y."/>
        </authorList>
    </citation>
    <scope>NUCLEOTIDE SEQUENCE [LARGE SCALE GENOMIC DNA]</scope>
    <source>
        <strain evidence="9 10">CCTCC AB2014300</strain>
    </source>
</reference>
<evidence type="ECO:0000256" key="3">
    <source>
        <dbReference type="ARBA" id="ARBA00022475"/>
    </source>
</evidence>
<comment type="caution">
    <text evidence="9">The sequence shown here is derived from an EMBL/GenBank/DDBJ whole genome shotgun (WGS) entry which is preliminary data.</text>
</comment>
<dbReference type="SUPFAM" id="SSF103473">
    <property type="entry name" value="MFS general substrate transporter"/>
    <property type="match status" value="1"/>
</dbReference>
<feature type="transmembrane region" description="Helical" evidence="7">
    <location>
        <begin position="162"/>
        <end position="184"/>
    </location>
</feature>
<dbReference type="Gene3D" id="1.20.1250.20">
    <property type="entry name" value="MFS general substrate transporter like domains"/>
    <property type="match status" value="1"/>
</dbReference>
<feature type="domain" description="Major facilitator superfamily (MFS) profile" evidence="8">
    <location>
        <begin position="22"/>
        <end position="432"/>
    </location>
</feature>
<evidence type="ECO:0000256" key="4">
    <source>
        <dbReference type="ARBA" id="ARBA00022692"/>
    </source>
</evidence>
<feature type="transmembrane region" description="Helical" evidence="7">
    <location>
        <begin position="344"/>
        <end position="362"/>
    </location>
</feature>
<keyword evidence="4 7" id="KW-0812">Transmembrane</keyword>
<dbReference type="InterPro" id="IPR005829">
    <property type="entry name" value="Sugar_transporter_CS"/>
</dbReference>
<evidence type="ECO:0000256" key="1">
    <source>
        <dbReference type="ARBA" id="ARBA00004651"/>
    </source>
</evidence>
<keyword evidence="5 7" id="KW-1133">Transmembrane helix</keyword>
<organism evidence="9 10">
    <name type="scientific">Sinomonas halotolerans</name>
    <dbReference type="NCBI Taxonomy" id="1644133"/>
    <lineage>
        <taxon>Bacteria</taxon>
        <taxon>Bacillati</taxon>
        <taxon>Actinomycetota</taxon>
        <taxon>Actinomycetes</taxon>
        <taxon>Micrococcales</taxon>
        <taxon>Micrococcaceae</taxon>
        <taxon>Sinomonas</taxon>
    </lineage>
</organism>
<dbReference type="PANTHER" id="PTHR43045">
    <property type="entry name" value="SHIKIMATE TRANSPORTER"/>
    <property type="match status" value="1"/>
</dbReference>
<keyword evidence="2" id="KW-0813">Transport</keyword>
<evidence type="ECO:0000313" key="10">
    <source>
        <dbReference type="Proteomes" id="UP001422074"/>
    </source>
</evidence>
<dbReference type="PROSITE" id="PS50850">
    <property type="entry name" value="MFS"/>
    <property type="match status" value="1"/>
</dbReference>
<dbReference type="Proteomes" id="UP001422074">
    <property type="component" value="Unassembled WGS sequence"/>
</dbReference>
<feature type="transmembrane region" description="Helical" evidence="7">
    <location>
        <begin position="99"/>
        <end position="120"/>
    </location>
</feature>
<evidence type="ECO:0000256" key="2">
    <source>
        <dbReference type="ARBA" id="ARBA00022448"/>
    </source>
</evidence>
<dbReference type="PROSITE" id="PS00216">
    <property type="entry name" value="SUGAR_TRANSPORT_1"/>
    <property type="match status" value="1"/>
</dbReference>
<feature type="transmembrane region" description="Helical" evidence="7">
    <location>
        <begin position="62"/>
        <end position="87"/>
    </location>
</feature>
<accession>A0ABU9WXE6</accession>
<dbReference type="Pfam" id="PF00083">
    <property type="entry name" value="Sugar_tr"/>
    <property type="match status" value="1"/>
</dbReference>
<feature type="transmembrane region" description="Helical" evidence="7">
    <location>
        <begin position="319"/>
        <end position="338"/>
    </location>
</feature>
<dbReference type="PROSITE" id="PS00217">
    <property type="entry name" value="SUGAR_TRANSPORT_2"/>
    <property type="match status" value="1"/>
</dbReference>
<feature type="transmembrane region" description="Helical" evidence="7">
    <location>
        <begin position="383"/>
        <end position="404"/>
    </location>
</feature>
<evidence type="ECO:0000313" key="9">
    <source>
        <dbReference type="EMBL" id="MEN2743860.1"/>
    </source>
</evidence>
<sequence>MSATQRSAGHDGHTDPSVLKRIVSASMAGTVVEWYDFFLYATAAALVFNKVLLPKMGNEYDAIIAAFLTYAVGFVSRPLGGIVFGHLGDRLGRKATLQITILLIGAATVLMGCLPTFAQIGLWAPLLLVFLRFVQGLALGGEWGGAVLLVAEHAPDRSRAFWASWPQAAVPVGNLLATAVLWLMSVTLTNDAFLAWGWRVAFWLSAVVVLVGYYIRTKITDAPIFEKAKAEMESEKAVGYGVGEVIKRYPRGILTGMGLRFAENIMYYLVVSFSIVYLGTGLKMNTSSILGVIAIAHVAHFVFIPIVGRLADQFGRKPVYLAGAVLGGTWGFWAFPAFGTQNVFVILLAIIVGLAFHALMYASQPAIMSEMFPTRMRYSGVSICYQVTSIVAGSLAPVFATEWLKSTGSWWPTAVYLLAAGIVTTIAVLSMRETKGASLHALDAEDAARTTGAAAPSSIPSTRAGA</sequence>
<dbReference type="CDD" id="cd17369">
    <property type="entry name" value="MFS_ShiA_like"/>
    <property type="match status" value="1"/>
</dbReference>
<dbReference type="InterPro" id="IPR020846">
    <property type="entry name" value="MFS_dom"/>
</dbReference>
<feature type="transmembrane region" description="Helical" evidence="7">
    <location>
        <begin position="196"/>
        <end position="215"/>
    </location>
</feature>
<protein>
    <submittedName>
        <fullName evidence="9">MFS transporter</fullName>
    </submittedName>
</protein>
<keyword evidence="3" id="KW-1003">Cell membrane</keyword>